<organism evidence="3 4">
    <name type="scientific">Chitinophaga costaii</name>
    <dbReference type="NCBI Taxonomy" id="1335309"/>
    <lineage>
        <taxon>Bacteria</taxon>
        <taxon>Pseudomonadati</taxon>
        <taxon>Bacteroidota</taxon>
        <taxon>Chitinophagia</taxon>
        <taxon>Chitinophagales</taxon>
        <taxon>Chitinophagaceae</taxon>
        <taxon>Chitinophaga</taxon>
    </lineage>
</organism>
<dbReference type="STRING" id="1335309.GA0116948_11479"/>
<gene>
    <name evidence="3" type="ORF">GA0116948_11479</name>
</gene>
<evidence type="ECO:0000313" key="4">
    <source>
        <dbReference type="Proteomes" id="UP000242818"/>
    </source>
</evidence>
<dbReference type="Pfam" id="PF07670">
    <property type="entry name" value="Gate"/>
    <property type="match status" value="2"/>
</dbReference>
<dbReference type="InterPro" id="IPR011642">
    <property type="entry name" value="Gate_dom"/>
</dbReference>
<proteinExistence type="predicted"/>
<feature type="domain" description="Nucleoside transporter/FeoB GTPase Gate" evidence="2">
    <location>
        <begin position="50"/>
        <end position="159"/>
    </location>
</feature>
<dbReference type="GO" id="GO:0005886">
    <property type="term" value="C:plasma membrane"/>
    <property type="evidence" value="ECO:0007669"/>
    <property type="project" value="TreeGrafter"/>
</dbReference>
<feature type="transmembrane region" description="Helical" evidence="1">
    <location>
        <begin position="141"/>
        <end position="161"/>
    </location>
</feature>
<feature type="transmembrane region" description="Helical" evidence="1">
    <location>
        <begin position="301"/>
        <end position="323"/>
    </location>
</feature>
<evidence type="ECO:0000313" key="3">
    <source>
        <dbReference type="EMBL" id="SCC55532.1"/>
    </source>
</evidence>
<keyword evidence="1" id="KW-0812">Transmembrane</keyword>
<keyword evidence="4" id="KW-1185">Reference proteome</keyword>
<feature type="transmembrane region" description="Helical" evidence="1">
    <location>
        <begin position="45"/>
        <end position="65"/>
    </location>
</feature>
<name>A0A1C4FI53_9BACT</name>
<evidence type="ECO:0000259" key="2">
    <source>
        <dbReference type="Pfam" id="PF07670"/>
    </source>
</evidence>
<dbReference type="InterPro" id="IPR011415">
    <property type="entry name" value="SpmA_SpmB"/>
</dbReference>
<feature type="transmembrane region" description="Helical" evidence="1">
    <location>
        <begin position="201"/>
        <end position="223"/>
    </location>
</feature>
<dbReference type="RefSeq" id="WP_089714374.1">
    <property type="nucleotide sequence ID" value="NZ_FMAR01000014.1"/>
</dbReference>
<keyword evidence="1" id="KW-1133">Transmembrane helix</keyword>
<dbReference type="OrthoDB" id="9805623at2"/>
<feature type="transmembrane region" description="Helical" evidence="1">
    <location>
        <begin position="6"/>
        <end position="24"/>
    </location>
</feature>
<feature type="transmembrane region" description="Helical" evidence="1">
    <location>
        <begin position="235"/>
        <end position="256"/>
    </location>
</feature>
<dbReference type="PANTHER" id="PTHR35793:SF2">
    <property type="entry name" value="INNER MEMBRANE PROTEIN YJIG"/>
    <property type="match status" value="1"/>
</dbReference>
<reference evidence="3 4" key="1">
    <citation type="submission" date="2016-08" db="EMBL/GenBank/DDBJ databases">
        <authorList>
            <person name="Seilhamer J.J."/>
        </authorList>
    </citation>
    <scope>NUCLEOTIDE SEQUENCE [LARGE SCALE GENOMIC DNA]</scope>
    <source>
        <strain evidence="3 4">A37T2</strain>
    </source>
</reference>
<dbReference type="PANTHER" id="PTHR35793">
    <property type="entry name" value="INNER MEMBRANE PROTEIN YJIG"/>
    <property type="match status" value="1"/>
</dbReference>
<dbReference type="EMBL" id="FMAR01000014">
    <property type="protein sequence ID" value="SCC55532.1"/>
    <property type="molecule type" value="Genomic_DNA"/>
</dbReference>
<keyword evidence="1" id="KW-0472">Membrane</keyword>
<dbReference type="PIRSF" id="PIRSF036542">
    <property type="entry name" value="SpmA_SpmB"/>
    <property type="match status" value="1"/>
</dbReference>
<protein>
    <submittedName>
        <fullName evidence="3">Spore maturation protein SpmA</fullName>
    </submittedName>
</protein>
<dbReference type="Proteomes" id="UP000242818">
    <property type="component" value="Unassembled WGS sequence"/>
</dbReference>
<evidence type="ECO:0000256" key="1">
    <source>
        <dbReference type="SAM" id="Phobius"/>
    </source>
</evidence>
<feature type="transmembrane region" description="Helical" evidence="1">
    <location>
        <begin position="352"/>
        <end position="375"/>
    </location>
</feature>
<accession>A0A1C4FI53</accession>
<feature type="domain" description="Nucleoside transporter/FeoB GTPase Gate" evidence="2">
    <location>
        <begin position="277"/>
        <end position="380"/>
    </location>
</feature>
<dbReference type="AlphaFoldDB" id="A0A1C4FI53"/>
<feature type="transmembrane region" description="Helical" evidence="1">
    <location>
        <begin position="387"/>
        <end position="409"/>
    </location>
</feature>
<feature type="transmembrane region" description="Helical" evidence="1">
    <location>
        <begin position="173"/>
        <end position="195"/>
    </location>
</feature>
<sequence length="411" mass="44295">MALNYVWLAFFLISFVVAIFKTLILHDATVFGEVMNSLMASTKTGAEISLGLIGVMSFWLGIMRIGEKAGVINVFARLVNPFYSKLFPQVPKGDPAMGSMVMNFSATMLGLDNAATPFGLKAMKQLQELNPSHDTASNAEIALLVLNSAGVVIIPTSVIALRLAAGASNPADILVPTLLSTFIAFIVGIFVIALFQRINIFKIPVLIFLAGFMVIMAALFYWVQSLPPKDIAPKTASLGGIIIFGIIVLFIVAGLVKKIVVYETFIEGAKEGFQTAVNIIPYLVGMLAAISVFRATGCMDYVVNGIAALFAALGMNTDFVPALPVMFMKPLSGGGARALMVDTMKTYKPDSFVGYLVSILQGTTETTFYVISVYFGSINIRNTRYALVAGLIADFAGMIAAVFLAYFFFRY</sequence>
<dbReference type="InterPro" id="IPR052549">
    <property type="entry name" value="SpmB"/>
</dbReference>